<dbReference type="SUPFAM" id="SSF54695">
    <property type="entry name" value="POZ domain"/>
    <property type="match status" value="1"/>
</dbReference>
<name>A0A813LNI0_POLGL</name>
<dbReference type="Pfam" id="PF05206">
    <property type="entry name" value="TRM13"/>
    <property type="match status" value="1"/>
</dbReference>
<dbReference type="CDD" id="cd18316">
    <property type="entry name" value="BTB_POZ_KCTD-like"/>
    <property type="match status" value="1"/>
</dbReference>
<dbReference type="AlphaFoldDB" id="A0A813LNI0"/>
<dbReference type="EMBL" id="CAJNNW010036711">
    <property type="protein sequence ID" value="CAE8736957.1"/>
    <property type="molecule type" value="Genomic_DNA"/>
</dbReference>
<dbReference type="GO" id="GO:0008033">
    <property type="term" value="P:tRNA processing"/>
    <property type="evidence" value="ECO:0007669"/>
    <property type="project" value="InterPro"/>
</dbReference>
<proteinExistence type="predicted"/>
<gene>
    <name evidence="2" type="ORF">PGLA2088_LOCUS48548</name>
</gene>
<feature type="domain" description="BTB" evidence="1">
    <location>
        <begin position="47"/>
        <end position="146"/>
    </location>
</feature>
<comment type="caution">
    <text evidence="2">The sequence shown here is derived from an EMBL/GenBank/DDBJ whole genome shotgun (WGS) entry which is preliminary data.</text>
</comment>
<feature type="non-terminal residue" evidence="2">
    <location>
        <position position="396"/>
    </location>
</feature>
<dbReference type="GO" id="GO:0008168">
    <property type="term" value="F:methyltransferase activity"/>
    <property type="evidence" value="ECO:0007669"/>
    <property type="project" value="InterPro"/>
</dbReference>
<dbReference type="Pfam" id="PF02214">
    <property type="entry name" value="BTB_2"/>
    <property type="match status" value="1"/>
</dbReference>
<evidence type="ECO:0000313" key="2">
    <source>
        <dbReference type="EMBL" id="CAE8736957.1"/>
    </source>
</evidence>
<dbReference type="InterPro" id="IPR000210">
    <property type="entry name" value="BTB/POZ_dom"/>
</dbReference>
<evidence type="ECO:0000259" key="1">
    <source>
        <dbReference type="SMART" id="SM00225"/>
    </source>
</evidence>
<dbReference type="PANTHER" id="PTHR14499:SF136">
    <property type="entry name" value="GH08630P"/>
    <property type="match status" value="1"/>
</dbReference>
<accession>A0A813LNI0</accession>
<organism evidence="2 3">
    <name type="scientific">Polarella glacialis</name>
    <name type="common">Dinoflagellate</name>
    <dbReference type="NCBI Taxonomy" id="89957"/>
    <lineage>
        <taxon>Eukaryota</taxon>
        <taxon>Sar</taxon>
        <taxon>Alveolata</taxon>
        <taxon>Dinophyceae</taxon>
        <taxon>Suessiales</taxon>
        <taxon>Suessiaceae</taxon>
        <taxon>Polarella</taxon>
    </lineage>
</organism>
<evidence type="ECO:0000313" key="3">
    <source>
        <dbReference type="Proteomes" id="UP000626109"/>
    </source>
</evidence>
<sequence length="396" mass="43887">MLDVEMPRTISMPSNPAGYPVNPVGFPANPVGFTANPGVFLAESTSRVLEVNVGGRIFTASSATLRKSPYLESLMGDELTDDLRDPEGRLFIDRDPEIFAEVLRLMRGHAPRALPPGELHWAEVRAEADFFQIPLNQIEPPVEVVLPPDVLSVRRLYVDDQPPPATTASGGPDELCMYTLSDLPPDFKSQTSIVGVEVDRRSFVGTKTVFLARRQLLQEAGFCFYRPESLWERTERRVYHRLRGTELVVPKHPTEVSRERTEHYMSFILAGCDPRSYVNRKFLQKLGLCSSSEEFAQFVSTAGWGVGGAGGARDLPKRRIGMMTKRILDLGRVAWLQEELGLKDARLASYIGKDVTPENIAIVAGGCASNSLRFAASDVFDQQKSHLIKPQATDGL</sequence>
<dbReference type="PANTHER" id="PTHR14499">
    <property type="entry name" value="POTASSIUM CHANNEL TETRAMERIZATION DOMAIN-CONTAINING"/>
    <property type="match status" value="1"/>
</dbReference>
<protein>
    <recommendedName>
        <fullName evidence="1">BTB domain-containing protein</fullName>
    </recommendedName>
</protein>
<dbReference type="GO" id="GO:0051260">
    <property type="term" value="P:protein homooligomerization"/>
    <property type="evidence" value="ECO:0007669"/>
    <property type="project" value="InterPro"/>
</dbReference>
<dbReference type="InterPro" id="IPR007871">
    <property type="entry name" value="Methyltransferase_TRM13"/>
</dbReference>
<dbReference type="InterPro" id="IPR003131">
    <property type="entry name" value="T1-type_BTB"/>
</dbReference>
<dbReference type="InterPro" id="IPR011333">
    <property type="entry name" value="SKP1/BTB/POZ_sf"/>
</dbReference>
<dbReference type="SMART" id="SM00225">
    <property type="entry name" value="BTB"/>
    <property type="match status" value="1"/>
</dbReference>
<dbReference type="Proteomes" id="UP000626109">
    <property type="component" value="Unassembled WGS sequence"/>
</dbReference>
<reference evidence="2" key="1">
    <citation type="submission" date="2021-02" db="EMBL/GenBank/DDBJ databases">
        <authorList>
            <person name="Dougan E. K."/>
            <person name="Rhodes N."/>
            <person name="Thang M."/>
            <person name="Chan C."/>
        </authorList>
    </citation>
    <scope>NUCLEOTIDE SEQUENCE</scope>
</reference>
<dbReference type="Gene3D" id="3.30.710.10">
    <property type="entry name" value="Potassium Channel Kv1.1, Chain A"/>
    <property type="match status" value="1"/>
</dbReference>